<feature type="domain" description="MCM C-terminal AAA(+) ATPase" evidence="6">
    <location>
        <begin position="77"/>
        <end position="118"/>
    </location>
</feature>
<keyword evidence="9" id="KW-1185">Reference proteome</keyword>
<feature type="compositionally biased region" description="Basic and acidic residues" evidence="5">
    <location>
        <begin position="14"/>
        <end position="23"/>
    </location>
</feature>
<dbReference type="EC" id="3.6.4.12" evidence="1"/>
<dbReference type="InterPro" id="IPR001208">
    <property type="entry name" value="MCM_dom"/>
</dbReference>
<protein>
    <recommendedName>
        <fullName evidence="1">DNA helicase</fullName>
        <ecNumber evidence="1">3.6.4.12</ecNumber>
    </recommendedName>
</protein>
<dbReference type="OrthoDB" id="1912849at2759"/>
<reference evidence="8 9" key="1">
    <citation type="journal article" date="2020" name="Nat. Food">
        <title>A phased Vanilla planifolia genome enables genetic improvement of flavour and production.</title>
        <authorList>
            <person name="Hasing T."/>
            <person name="Tang H."/>
            <person name="Brym M."/>
            <person name="Khazi F."/>
            <person name="Huang T."/>
            <person name="Chambers A.H."/>
        </authorList>
    </citation>
    <scope>NUCLEOTIDE SEQUENCE [LARGE SCALE GENOMIC DNA]</scope>
    <source>
        <tissue evidence="8">Leaf</tissue>
    </source>
</reference>
<dbReference type="SMART" id="SM00350">
    <property type="entry name" value="MCM"/>
    <property type="match status" value="1"/>
</dbReference>
<dbReference type="GO" id="GO:0005634">
    <property type="term" value="C:nucleus"/>
    <property type="evidence" value="ECO:0007669"/>
    <property type="project" value="UniProtKB-SubCell"/>
</dbReference>
<evidence type="ECO:0000256" key="2">
    <source>
        <dbReference type="ARBA" id="ARBA00022741"/>
    </source>
</evidence>
<dbReference type="GO" id="GO:0016787">
    <property type="term" value="F:hydrolase activity"/>
    <property type="evidence" value="ECO:0007669"/>
    <property type="project" value="UniProtKB-KW"/>
</dbReference>
<proteinExistence type="predicted"/>
<evidence type="ECO:0000256" key="5">
    <source>
        <dbReference type="SAM" id="MobiDB-lite"/>
    </source>
</evidence>
<evidence type="ECO:0000313" key="8">
    <source>
        <dbReference type="EMBL" id="KAG0491361.1"/>
    </source>
</evidence>
<evidence type="ECO:0000313" key="9">
    <source>
        <dbReference type="Proteomes" id="UP000636800"/>
    </source>
</evidence>
<sequence>MAMAPGLPGPGSVRIKEQERHSGDGIQEWRQITTTPTAPPATQPAYICHSAFRRKDTKGEKYPAYKRSEDCFSSQNIKSLSVNTTLSGPLLSRFDIVLVLLDTKNPEWDAVVSSHILAENEESETRNDKADELGTFWPLSMLRRYIHYIKQHFKPMLTRESETIISSYYQLQRRSATQNAARTTVRMLESLIRLAQAHARLMFRNEVTQLDAIAAILCIESSMTTSAIVDAVGNALHSNFIDYPDEEYAKQEEMILEKLRAIRDFSCE</sequence>
<dbReference type="GO" id="GO:0005524">
    <property type="term" value="F:ATP binding"/>
    <property type="evidence" value="ECO:0007669"/>
    <property type="project" value="UniProtKB-KW"/>
</dbReference>
<evidence type="ECO:0000256" key="1">
    <source>
        <dbReference type="ARBA" id="ARBA00012551"/>
    </source>
</evidence>
<dbReference type="Proteomes" id="UP000636800">
    <property type="component" value="Chromosome 2"/>
</dbReference>
<dbReference type="Pfam" id="PF17855">
    <property type="entry name" value="MCM_lid"/>
    <property type="match status" value="1"/>
</dbReference>
<gene>
    <name evidence="8" type="ORF">HPP92_004759</name>
</gene>
<evidence type="ECO:0000256" key="4">
    <source>
        <dbReference type="ARBA" id="ARBA00023125"/>
    </source>
</evidence>
<dbReference type="GO" id="GO:0042555">
    <property type="term" value="C:MCM complex"/>
    <property type="evidence" value="ECO:0007669"/>
    <property type="project" value="TreeGrafter"/>
</dbReference>
<name>A0A835RFS4_VANPL</name>
<comment type="caution">
    <text evidence="8">The sequence shown here is derived from an EMBL/GenBank/DDBJ whole genome shotgun (WGS) entry which is preliminary data.</text>
</comment>
<dbReference type="GO" id="GO:0003697">
    <property type="term" value="F:single-stranded DNA binding"/>
    <property type="evidence" value="ECO:0007669"/>
    <property type="project" value="TreeGrafter"/>
</dbReference>
<dbReference type="Pfam" id="PF00493">
    <property type="entry name" value="MCM"/>
    <property type="match status" value="1"/>
</dbReference>
<keyword evidence="2" id="KW-0547">Nucleotide-binding</keyword>
<dbReference type="SUPFAM" id="SSF52540">
    <property type="entry name" value="P-loop containing nucleoside triphosphate hydrolases"/>
    <property type="match status" value="1"/>
</dbReference>
<dbReference type="GO" id="GO:0017116">
    <property type="term" value="F:single-stranded DNA helicase activity"/>
    <property type="evidence" value="ECO:0007669"/>
    <property type="project" value="TreeGrafter"/>
</dbReference>
<dbReference type="InterPro" id="IPR041562">
    <property type="entry name" value="MCM_lid"/>
</dbReference>
<dbReference type="Gene3D" id="3.40.50.300">
    <property type="entry name" value="P-loop containing nucleotide triphosphate hydrolases"/>
    <property type="match status" value="1"/>
</dbReference>
<dbReference type="EMBL" id="JADCNL010000002">
    <property type="protein sequence ID" value="KAG0491361.1"/>
    <property type="molecule type" value="Genomic_DNA"/>
</dbReference>
<keyword evidence="4" id="KW-0238">DNA-binding</keyword>
<keyword evidence="3" id="KW-0067">ATP-binding</keyword>
<organism evidence="8 9">
    <name type="scientific">Vanilla planifolia</name>
    <name type="common">Vanilla</name>
    <dbReference type="NCBI Taxonomy" id="51239"/>
    <lineage>
        <taxon>Eukaryota</taxon>
        <taxon>Viridiplantae</taxon>
        <taxon>Streptophyta</taxon>
        <taxon>Embryophyta</taxon>
        <taxon>Tracheophyta</taxon>
        <taxon>Spermatophyta</taxon>
        <taxon>Magnoliopsida</taxon>
        <taxon>Liliopsida</taxon>
        <taxon>Asparagales</taxon>
        <taxon>Orchidaceae</taxon>
        <taxon>Vanilloideae</taxon>
        <taxon>Vanilleae</taxon>
        <taxon>Vanilla</taxon>
    </lineage>
</organism>
<dbReference type="GO" id="GO:0000724">
    <property type="term" value="P:double-strand break repair via homologous recombination"/>
    <property type="evidence" value="ECO:0007669"/>
    <property type="project" value="TreeGrafter"/>
</dbReference>
<feature type="region of interest" description="Disordered" evidence="5">
    <location>
        <begin position="1"/>
        <end position="27"/>
    </location>
</feature>
<feature type="domain" description="MCM AAA-lid" evidence="7">
    <location>
        <begin position="141"/>
        <end position="222"/>
    </location>
</feature>
<dbReference type="PANTHER" id="PTHR11630:SF48">
    <property type="entry name" value="DNA HELICASE MCM9"/>
    <property type="match status" value="1"/>
</dbReference>
<dbReference type="PANTHER" id="PTHR11630">
    <property type="entry name" value="DNA REPLICATION LICENSING FACTOR MCM FAMILY MEMBER"/>
    <property type="match status" value="1"/>
</dbReference>
<evidence type="ECO:0000256" key="3">
    <source>
        <dbReference type="ARBA" id="ARBA00022840"/>
    </source>
</evidence>
<evidence type="ECO:0000259" key="6">
    <source>
        <dbReference type="Pfam" id="PF00493"/>
    </source>
</evidence>
<dbReference type="InterPro" id="IPR031327">
    <property type="entry name" value="MCM"/>
</dbReference>
<evidence type="ECO:0000259" key="7">
    <source>
        <dbReference type="Pfam" id="PF17855"/>
    </source>
</evidence>
<dbReference type="AlphaFoldDB" id="A0A835RFS4"/>
<accession>A0A835RFS4</accession>
<dbReference type="InterPro" id="IPR027417">
    <property type="entry name" value="P-loop_NTPase"/>
</dbReference>